<dbReference type="InterPro" id="IPR050266">
    <property type="entry name" value="AB_hydrolase_sf"/>
</dbReference>
<dbReference type="PRINTS" id="PR00111">
    <property type="entry name" value="ABHYDROLASE"/>
</dbReference>
<dbReference type="Proteomes" id="UP001056500">
    <property type="component" value="Chromosome"/>
</dbReference>
<dbReference type="SUPFAM" id="SSF53474">
    <property type="entry name" value="alpha/beta-Hydrolases"/>
    <property type="match status" value="1"/>
</dbReference>
<dbReference type="Gene3D" id="3.40.50.1820">
    <property type="entry name" value="alpha/beta hydrolase"/>
    <property type="match status" value="1"/>
</dbReference>
<dbReference type="RefSeq" id="WP_251874112.1">
    <property type="nucleotide sequence ID" value="NZ_CP098755.1"/>
</dbReference>
<dbReference type="InterPro" id="IPR029058">
    <property type="entry name" value="AB_hydrolase_fold"/>
</dbReference>
<organism evidence="2 3">
    <name type="scientific">Brevibacillus ruminantium</name>
    <dbReference type="NCBI Taxonomy" id="2950604"/>
    <lineage>
        <taxon>Bacteria</taxon>
        <taxon>Bacillati</taxon>
        <taxon>Bacillota</taxon>
        <taxon>Bacilli</taxon>
        <taxon>Bacillales</taxon>
        <taxon>Paenibacillaceae</taxon>
        <taxon>Brevibacillus</taxon>
    </lineage>
</organism>
<dbReference type="GO" id="GO:0016787">
    <property type="term" value="F:hydrolase activity"/>
    <property type="evidence" value="ECO:0007669"/>
    <property type="project" value="UniProtKB-KW"/>
</dbReference>
<evidence type="ECO:0000259" key="1">
    <source>
        <dbReference type="Pfam" id="PF00561"/>
    </source>
</evidence>
<reference evidence="2" key="1">
    <citation type="submission" date="2022-06" db="EMBL/GenBank/DDBJ databases">
        <title>Genome sequencing of Brevibacillus sp. BB3-R1.</title>
        <authorList>
            <person name="Heo J."/>
            <person name="Lee D."/>
            <person name="Won M."/>
            <person name="Han B.-H."/>
            <person name="Hong S.-B."/>
            <person name="Kwon S.-W."/>
        </authorList>
    </citation>
    <scope>NUCLEOTIDE SEQUENCE</scope>
    <source>
        <strain evidence="2">BB3-R1</strain>
    </source>
</reference>
<keyword evidence="3" id="KW-1185">Reference proteome</keyword>
<sequence>MEASTEKVTGFVERNGTSFYYEACGKGEPLLLIHGINLDSRMWREQVPVLSEKYRVISFDLRGMGQTPMTEEPFTLFGDTQAVLQELGIEQAHVIGLSFGGMVALEFAVAHPEMVKSLVLVSSGLHGYPRAERRVKDFAKFVDLYEKGLREETVEMAARMWFDGPDQPVRSEVQKARELFVQMTDHAYSLPPLTKQPAWLAPPPSERLEEIQAPALIIAGGKDYEDFQGIADVLAERIPHAEKVLLADSAHLPPMDQPDQFNRLVLDFIERTRQER</sequence>
<dbReference type="EMBL" id="CP098755">
    <property type="protein sequence ID" value="USG67008.1"/>
    <property type="molecule type" value="Genomic_DNA"/>
</dbReference>
<protein>
    <submittedName>
        <fullName evidence="2">Alpha/beta hydrolase</fullName>
    </submittedName>
</protein>
<dbReference type="InterPro" id="IPR000639">
    <property type="entry name" value="Epox_hydrolase-like"/>
</dbReference>
<name>A0ABY4WIY1_9BACL</name>
<dbReference type="PRINTS" id="PR00412">
    <property type="entry name" value="EPOXHYDRLASE"/>
</dbReference>
<dbReference type="InterPro" id="IPR000073">
    <property type="entry name" value="AB_hydrolase_1"/>
</dbReference>
<feature type="domain" description="AB hydrolase-1" evidence="1">
    <location>
        <begin position="29"/>
        <end position="257"/>
    </location>
</feature>
<proteinExistence type="predicted"/>
<accession>A0ABY4WIY1</accession>
<evidence type="ECO:0000313" key="3">
    <source>
        <dbReference type="Proteomes" id="UP001056500"/>
    </source>
</evidence>
<dbReference type="PANTHER" id="PTHR43798">
    <property type="entry name" value="MONOACYLGLYCEROL LIPASE"/>
    <property type="match status" value="1"/>
</dbReference>
<evidence type="ECO:0000313" key="2">
    <source>
        <dbReference type="EMBL" id="USG67008.1"/>
    </source>
</evidence>
<gene>
    <name evidence="2" type="ORF">NDK47_06850</name>
</gene>
<dbReference type="Pfam" id="PF00561">
    <property type="entry name" value="Abhydrolase_1"/>
    <property type="match status" value="1"/>
</dbReference>
<keyword evidence="2" id="KW-0378">Hydrolase</keyword>